<feature type="compositionally biased region" description="Basic and acidic residues" evidence="1">
    <location>
        <begin position="91"/>
        <end position="100"/>
    </location>
</feature>
<proteinExistence type="predicted"/>
<evidence type="ECO:0000256" key="1">
    <source>
        <dbReference type="SAM" id="MobiDB-lite"/>
    </source>
</evidence>
<evidence type="ECO:0000313" key="3">
    <source>
        <dbReference type="Proteomes" id="UP001295444"/>
    </source>
</evidence>
<evidence type="ECO:0000313" key="2">
    <source>
        <dbReference type="EMBL" id="CAH2306550.1"/>
    </source>
</evidence>
<feature type="region of interest" description="Disordered" evidence="1">
    <location>
        <begin position="1"/>
        <end position="25"/>
    </location>
</feature>
<feature type="region of interest" description="Disordered" evidence="1">
    <location>
        <begin position="78"/>
        <end position="100"/>
    </location>
</feature>
<feature type="compositionally biased region" description="Low complexity" evidence="1">
    <location>
        <begin position="16"/>
        <end position="25"/>
    </location>
</feature>
<dbReference type="AlphaFoldDB" id="A0AAD1SNG2"/>
<dbReference type="EMBL" id="OW240918">
    <property type="protein sequence ID" value="CAH2306550.1"/>
    <property type="molecule type" value="Genomic_DNA"/>
</dbReference>
<gene>
    <name evidence="2" type="ORF">PECUL_23A007604</name>
</gene>
<protein>
    <submittedName>
        <fullName evidence="2">Uncharacterized protein</fullName>
    </submittedName>
</protein>
<dbReference type="Proteomes" id="UP001295444">
    <property type="component" value="Chromosome 07"/>
</dbReference>
<accession>A0AAD1SNG2</accession>
<reference evidence="2" key="1">
    <citation type="submission" date="2022-03" db="EMBL/GenBank/DDBJ databases">
        <authorList>
            <person name="Alioto T."/>
            <person name="Alioto T."/>
            <person name="Gomez Garrido J."/>
        </authorList>
    </citation>
    <scope>NUCLEOTIDE SEQUENCE</scope>
</reference>
<organism evidence="2 3">
    <name type="scientific">Pelobates cultripes</name>
    <name type="common">Western spadefoot toad</name>
    <dbReference type="NCBI Taxonomy" id="61616"/>
    <lineage>
        <taxon>Eukaryota</taxon>
        <taxon>Metazoa</taxon>
        <taxon>Chordata</taxon>
        <taxon>Craniata</taxon>
        <taxon>Vertebrata</taxon>
        <taxon>Euteleostomi</taxon>
        <taxon>Amphibia</taxon>
        <taxon>Batrachia</taxon>
        <taxon>Anura</taxon>
        <taxon>Pelobatoidea</taxon>
        <taxon>Pelobatidae</taxon>
        <taxon>Pelobates</taxon>
    </lineage>
</organism>
<sequence length="129" mass="15120">MCKKTPAPSGPYYNAQQPRSLRQRQPQGVFSRLRFTIRGTHRPVTQVPRTPSLEFLEEWRQMHPGFSSEVQRDTYLLERDPLPNTQQSPRKSGEKAQEIRWSDPTSLGISTMWWIPVFLFTHDVIAYSF</sequence>
<keyword evidence="3" id="KW-1185">Reference proteome</keyword>
<name>A0AAD1SNG2_PELCU</name>